<dbReference type="OrthoDB" id="6133115at2759"/>
<dbReference type="GO" id="GO:0003950">
    <property type="term" value="F:NAD+ poly-ADP-ribosyltransferase activity"/>
    <property type="evidence" value="ECO:0007669"/>
    <property type="project" value="InterPro"/>
</dbReference>
<dbReference type="PROSITE" id="PS51059">
    <property type="entry name" value="PARP_CATALYTIC"/>
    <property type="match status" value="1"/>
</dbReference>
<protein>
    <recommendedName>
        <fullName evidence="1">PARP catalytic domain-containing protein</fullName>
    </recommendedName>
</protein>
<accession>A0A7J0FC81</accession>
<dbReference type="Proteomes" id="UP000585474">
    <property type="component" value="Unassembled WGS sequence"/>
</dbReference>
<dbReference type="Gene3D" id="3.90.228.10">
    <property type="match status" value="1"/>
</dbReference>
<dbReference type="EMBL" id="BJWL01000011">
    <property type="protein sequence ID" value="GFY96036.1"/>
    <property type="molecule type" value="Genomic_DNA"/>
</dbReference>
<dbReference type="InterPro" id="IPR044964">
    <property type="entry name" value="RCD1/SRO1-5"/>
</dbReference>
<feature type="domain" description="PARP catalytic" evidence="1">
    <location>
        <begin position="1"/>
        <end position="145"/>
    </location>
</feature>
<name>A0A7J0FC81_9ERIC</name>
<dbReference type="PANTHER" id="PTHR32263:SF19">
    <property type="entry name" value="OS03G0230300 PROTEIN"/>
    <property type="match status" value="1"/>
</dbReference>
<sequence length="145" mass="15926">MRNCESNVIATAIHQWTYVEPMDIVRIERFKKQLEITKAIRGGQPNVALAWYGTSPNGLATILRYGFAFTESSLMELVSTCPLFAHPTQVDVHGEKHVLLCRVTLGNCEITEPGSQQHLPSGNSFVSGVDGVAYPRCYVVCGAIT</sequence>
<dbReference type="SUPFAM" id="SSF56399">
    <property type="entry name" value="ADP-ribosylation"/>
    <property type="match status" value="1"/>
</dbReference>
<reference evidence="2 3" key="1">
    <citation type="submission" date="2019-07" db="EMBL/GenBank/DDBJ databases">
        <title>De Novo Assembly of kiwifruit Actinidia rufa.</title>
        <authorList>
            <person name="Sugita-Konishi S."/>
            <person name="Sato K."/>
            <person name="Mori E."/>
            <person name="Abe Y."/>
            <person name="Kisaki G."/>
            <person name="Hamano K."/>
            <person name="Suezawa K."/>
            <person name="Otani M."/>
            <person name="Fukuda T."/>
            <person name="Manabe T."/>
            <person name="Gomi K."/>
            <person name="Tabuchi M."/>
            <person name="Akimitsu K."/>
            <person name="Kataoka I."/>
        </authorList>
    </citation>
    <scope>NUCLEOTIDE SEQUENCE [LARGE SCALE GENOMIC DNA]</scope>
    <source>
        <strain evidence="3">cv. Fuchu</strain>
    </source>
</reference>
<organism evidence="2 3">
    <name type="scientific">Actinidia rufa</name>
    <dbReference type="NCBI Taxonomy" id="165716"/>
    <lineage>
        <taxon>Eukaryota</taxon>
        <taxon>Viridiplantae</taxon>
        <taxon>Streptophyta</taxon>
        <taxon>Embryophyta</taxon>
        <taxon>Tracheophyta</taxon>
        <taxon>Spermatophyta</taxon>
        <taxon>Magnoliopsida</taxon>
        <taxon>eudicotyledons</taxon>
        <taxon>Gunneridae</taxon>
        <taxon>Pentapetalae</taxon>
        <taxon>asterids</taxon>
        <taxon>Ericales</taxon>
        <taxon>Actinidiaceae</taxon>
        <taxon>Actinidia</taxon>
    </lineage>
</organism>
<gene>
    <name evidence="2" type="ORF">Acr_11g0003420</name>
</gene>
<comment type="caution">
    <text evidence="2">The sequence shown here is derived from an EMBL/GenBank/DDBJ whole genome shotgun (WGS) entry which is preliminary data.</text>
</comment>
<keyword evidence="3" id="KW-1185">Reference proteome</keyword>
<dbReference type="AlphaFoldDB" id="A0A7J0FC81"/>
<dbReference type="PANTHER" id="PTHR32263">
    <property type="entry name" value="INACTIVE POLY [ADP-RIBOSE] POLYMERASE SRO4-RELATED"/>
    <property type="match status" value="1"/>
</dbReference>
<dbReference type="InterPro" id="IPR012317">
    <property type="entry name" value="Poly(ADP-ribose)pol_cat_dom"/>
</dbReference>
<evidence type="ECO:0000259" key="1">
    <source>
        <dbReference type="PROSITE" id="PS51059"/>
    </source>
</evidence>
<evidence type="ECO:0000313" key="2">
    <source>
        <dbReference type="EMBL" id="GFY96036.1"/>
    </source>
</evidence>
<proteinExistence type="predicted"/>
<evidence type="ECO:0000313" key="3">
    <source>
        <dbReference type="Proteomes" id="UP000585474"/>
    </source>
</evidence>